<sequence>MTSRRVLGELNIQNISEQNLSAEQEQTNAQKNKKSIPEQNLPEQEQTNVQKNKRSISIKEPGRKVKKVKKHDIHELTELETSSDKKAKKHDAHELTELDDKKAKKHGIHELTELETIPDKKAKVHDVKELTELETISDKHVTETKTFSELYKSQFSQWYLELRSGFNILFYGYGSKKVLLEEFAEAHLRDQPLIVIDGLCSKLDIKETFMQIIDGVDIDVGIKPGTRASVEKLTTLIREYFSNPDRDFQRLNIVIHNIDGQNLCTSQIQNCLSILASCPNICLVASVDHINATLLFDQDRAAKFNWVWHDISAFRIKSSLA</sequence>
<reference evidence="1" key="1">
    <citation type="submission" date="2021-06" db="EMBL/GenBank/DDBJ databases">
        <authorList>
            <person name="Kallberg Y."/>
            <person name="Tangrot J."/>
            <person name="Rosling A."/>
        </authorList>
    </citation>
    <scope>NUCLEOTIDE SEQUENCE</scope>
    <source>
        <strain evidence="1">28 12/20/2015</strain>
    </source>
</reference>
<accession>A0ACA9LJG7</accession>
<evidence type="ECO:0000313" key="1">
    <source>
        <dbReference type="EMBL" id="CAG8530277.1"/>
    </source>
</evidence>
<comment type="caution">
    <text evidence="1">The sequence shown here is derived from an EMBL/GenBank/DDBJ whole genome shotgun (WGS) entry which is preliminary data.</text>
</comment>
<protein>
    <submittedName>
        <fullName evidence="1">1913_t:CDS:1</fullName>
    </submittedName>
</protein>
<proteinExistence type="predicted"/>
<gene>
    <name evidence="1" type="ORF">SPELUC_LOCUS4333</name>
</gene>
<dbReference type="Proteomes" id="UP000789366">
    <property type="component" value="Unassembled WGS sequence"/>
</dbReference>
<keyword evidence="2" id="KW-1185">Reference proteome</keyword>
<name>A0ACA9LJG7_9GLOM</name>
<evidence type="ECO:0000313" key="2">
    <source>
        <dbReference type="Proteomes" id="UP000789366"/>
    </source>
</evidence>
<dbReference type="EMBL" id="CAJVPW010003830">
    <property type="protein sequence ID" value="CAG8530277.1"/>
    <property type="molecule type" value="Genomic_DNA"/>
</dbReference>
<organism evidence="1 2">
    <name type="scientific">Cetraspora pellucida</name>
    <dbReference type="NCBI Taxonomy" id="1433469"/>
    <lineage>
        <taxon>Eukaryota</taxon>
        <taxon>Fungi</taxon>
        <taxon>Fungi incertae sedis</taxon>
        <taxon>Mucoromycota</taxon>
        <taxon>Glomeromycotina</taxon>
        <taxon>Glomeromycetes</taxon>
        <taxon>Diversisporales</taxon>
        <taxon>Gigasporaceae</taxon>
        <taxon>Cetraspora</taxon>
    </lineage>
</organism>